<feature type="transmembrane region" description="Helical" evidence="6">
    <location>
        <begin position="144"/>
        <end position="165"/>
    </location>
</feature>
<feature type="transmembrane region" description="Helical" evidence="6">
    <location>
        <begin position="103"/>
        <end position="123"/>
    </location>
</feature>
<evidence type="ECO:0000256" key="5">
    <source>
        <dbReference type="ARBA" id="ARBA00023136"/>
    </source>
</evidence>
<feature type="transmembrane region" description="Helical" evidence="6">
    <location>
        <begin position="249"/>
        <end position="275"/>
    </location>
</feature>
<sequence>MNPIDRLYGAAESRILAGRHRWRTFDHLCRALLRYWDVQGGRLAAAIAYYGFFALFALLLIGYSVFGLLLSKNSELYSIVTDFLEQNLPFVDLQQILDSGRTVGIVGLVGLTFTGIAWVEAIRSSQRLIWRLREQPGYVGLRQVLDLAVLTGILVLLAASQLAAYGLEQLLEWLAHGGFARTLSVAGVLLTVAVNMVFAAALLALVPRLHMTARRMAPPVLQVGIGITLLNTVGETFVRLVQRNPAYGLVASAVGVLVYLYVFNQLLLFGAAWAATSPHGRVVDLAAEDKNAPVGQNTWIRHRRPQ</sequence>
<dbReference type="InterPro" id="IPR017039">
    <property type="entry name" value="Virul_fac_BrkB"/>
</dbReference>
<accession>A0A4Q7ZHL9</accession>
<evidence type="ECO:0000256" key="1">
    <source>
        <dbReference type="ARBA" id="ARBA00004651"/>
    </source>
</evidence>
<gene>
    <name evidence="7" type="ORF">EV385_2064</name>
</gene>
<comment type="caution">
    <text evidence="7">The sequence shown here is derived from an EMBL/GenBank/DDBJ whole genome shotgun (WGS) entry which is preliminary data.</text>
</comment>
<organism evidence="7 8">
    <name type="scientific">Krasilnikovia cinnamomea</name>
    <dbReference type="NCBI Taxonomy" id="349313"/>
    <lineage>
        <taxon>Bacteria</taxon>
        <taxon>Bacillati</taxon>
        <taxon>Actinomycetota</taxon>
        <taxon>Actinomycetes</taxon>
        <taxon>Micromonosporales</taxon>
        <taxon>Micromonosporaceae</taxon>
        <taxon>Krasilnikovia</taxon>
    </lineage>
</organism>
<keyword evidence="4 6" id="KW-1133">Transmembrane helix</keyword>
<proteinExistence type="predicted"/>
<protein>
    <submittedName>
        <fullName evidence="7">Membrane protein</fullName>
    </submittedName>
</protein>
<dbReference type="EMBL" id="SHKY01000001">
    <property type="protein sequence ID" value="RZU50297.1"/>
    <property type="molecule type" value="Genomic_DNA"/>
</dbReference>
<dbReference type="PANTHER" id="PTHR30213">
    <property type="entry name" value="INNER MEMBRANE PROTEIN YHJD"/>
    <property type="match status" value="1"/>
</dbReference>
<evidence type="ECO:0000313" key="7">
    <source>
        <dbReference type="EMBL" id="RZU50297.1"/>
    </source>
</evidence>
<dbReference type="Pfam" id="PF03631">
    <property type="entry name" value="Virul_fac_BrkB"/>
    <property type="match status" value="1"/>
</dbReference>
<evidence type="ECO:0000256" key="3">
    <source>
        <dbReference type="ARBA" id="ARBA00022692"/>
    </source>
</evidence>
<dbReference type="OrthoDB" id="4127374at2"/>
<dbReference type="PIRSF" id="PIRSF035875">
    <property type="entry name" value="RNase_BN"/>
    <property type="match status" value="1"/>
</dbReference>
<evidence type="ECO:0000256" key="6">
    <source>
        <dbReference type="SAM" id="Phobius"/>
    </source>
</evidence>
<keyword evidence="5 6" id="KW-0472">Membrane</keyword>
<reference evidence="7 8" key="1">
    <citation type="submission" date="2019-02" db="EMBL/GenBank/DDBJ databases">
        <title>Sequencing the genomes of 1000 actinobacteria strains.</title>
        <authorList>
            <person name="Klenk H.-P."/>
        </authorList>
    </citation>
    <scope>NUCLEOTIDE SEQUENCE [LARGE SCALE GENOMIC DNA]</scope>
    <source>
        <strain evidence="7 8">DSM 45162</strain>
    </source>
</reference>
<evidence type="ECO:0000256" key="2">
    <source>
        <dbReference type="ARBA" id="ARBA00022475"/>
    </source>
</evidence>
<dbReference type="AlphaFoldDB" id="A0A4Q7ZHL9"/>
<keyword evidence="3 6" id="KW-0812">Transmembrane</keyword>
<evidence type="ECO:0000256" key="4">
    <source>
        <dbReference type="ARBA" id="ARBA00022989"/>
    </source>
</evidence>
<dbReference type="GO" id="GO:0005886">
    <property type="term" value="C:plasma membrane"/>
    <property type="evidence" value="ECO:0007669"/>
    <property type="project" value="UniProtKB-SubCell"/>
</dbReference>
<dbReference type="Proteomes" id="UP000292564">
    <property type="component" value="Unassembled WGS sequence"/>
</dbReference>
<dbReference type="PANTHER" id="PTHR30213:SF1">
    <property type="entry name" value="INNER MEMBRANE PROTEIN YHJD"/>
    <property type="match status" value="1"/>
</dbReference>
<feature type="transmembrane region" description="Helical" evidence="6">
    <location>
        <begin position="43"/>
        <end position="66"/>
    </location>
</feature>
<feature type="transmembrane region" description="Helical" evidence="6">
    <location>
        <begin position="185"/>
        <end position="206"/>
    </location>
</feature>
<comment type="subcellular location">
    <subcellularLocation>
        <location evidence="1">Cell membrane</location>
        <topology evidence="1">Multi-pass membrane protein</topology>
    </subcellularLocation>
</comment>
<keyword evidence="8" id="KW-1185">Reference proteome</keyword>
<dbReference type="RefSeq" id="WP_130509252.1">
    <property type="nucleotide sequence ID" value="NZ_SHKY01000001.1"/>
</dbReference>
<name>A0A4Q7ZHL9_9ACTN</name>
<keyword evidence="2" id="KW-1003">Cell membrane</keyword>
<evidence type="ECO:0000313" key="8">
    <source>
        <dbReference type="Proteomes" id="UP000292564"/>
    </source>
</evidence>